<evidence type="ECO:0000313" key="1">
    <source>
        <dbReference type="EMBL" id="QHI72626.1"/>
    </source>
</evidence>
<dbReference type="KEGG" id="amic:Ami3637_09650"/>
<dbReference type="RefSeq" id="WP_162362394.1">
    <property type="nucleotide sequence ID" value="NZ_CP047591.1"/>
</dbReference>
<name>A0A6P1MLV1_9FIRM</name>
<reference evidence="1 2" key="1">
    <citation type="submission" date="2020-01" db="EMBL/GenBank/DDBJ databases">
        <title>Genomic analysis of Aminipila sp. CBA3637.</title>
        <authorList>
            <person name="Kim Y.B."/>
            <person name="Roh S.W."/>
        </authorList>
    </citation>
    <scope>NUCLEOTIDE SEQUENCE [LARGE SCALE GENOMIC DNA]</scope>
    <source>
        <strain evidence="1 2">CBA3637</strain>
    </source>
</reference>
<keyword evidence="2" id="KW-1185">Reference proteome</keyword>
<evidence type="ECO:0000313" key="2">
    <source>
        <dbReference type="Proteomes" id="UP000463883"/>
    </source>
</evidence>
<dbReference type="AlphaFoldDB" id="A0A6P1MLV1"/>
<dbReference type="EMBL" id="CP047591">
    <property type="protein sequence ID" value="QHI72626.1"/>
    <property type="molecule type" value="Genomic_DNA"/>
</dbReference>
<accession>A0A6P1MLV1</accession>
<evidence type="ECO:0008006" key="3">
    <source>
        <dbReference type="Google" id="ProtNLM"/>
    </source>
</evidence>
<proteinExistence type="predicted"/>
<protein>
    <recommendedName>
        <fullName evidence="3">NTF2 fold immunity protein domain-containing protein</fullName>
    </recommendedName>
</protein>
<dbReference type="Proteomes" id="UP000463883">
    <property type="component" value="Chromosome"/>
</dbReference>
<organism evidence="1 2">
    <name type="scientific">Aminipila terrae</name>
    <dbReference type="NCBI Taxonomy" id="2697030"/>
    <lineage>
        <taxon>Bacteria</taxon>
        <taxon>Bacillati</taxon>
        <taxon>Bacillota</taxon>
        <taxon>Clostridia</taxon>
        <taxon>Peptostreptococcales</taxon>
        <taxon>Anaerovoracaceae</taxon>
        <taxon>Aminipila</taxon>
    </lineage>
</organism>
<gene>
    <name evidence="1" type="ORF">Ami3637_09650</name>
</gene>
<sequence length="117" mass="14002">MDNQLKSHTPDENQIKKVLLDFYDAYYMADRIKMFSYLNQSFQDSISLNCFLIHSDFDIDVGILIEIRRIHVERQKKFALAECLVDFERGKKETVIAFKLEDEMWKIDGRSVYKRKL</sequence>